<evidence type="ECO:0000256" key="1">
    <source>
        <dbReference type="ARBA" id="ARBA00012647"/>
    </source>
</evidence>
<dbReference type="GO" id="GO:0004035">
    <property type="term" value="F:alkaline phosphatase activity"/>
    <property type="evidence" value="ECO:0007669"/>
    <property type="project" value="UniProtKB-EC"/>
</dbReference>
<dbReference type="SUPFAM" id="SSF53649">
    <property type="entry name" value="Alkaline phosphatase-like"/>
    <property type="match status" value="1"/>
</dbReference>
<feature type="region of interest" description="Disordered" evidence="6">
    <location>
        <begin position="220"/>
        <end position="311"/>
    </location>
</feature>
<feature type="active site" description="Phosphoserine intermediate" evidence="2">
    <location>
        <position position="531"/>
    </location>
</feature>
<dbReference type="PANTHER" id="PTHR11596:SF72">
    <property type="entry name" value="ALKALINE PHOSPHATASE"/>
    <property type="match status" value="1"/>
</dbReference>
<feature type="binding site" evidence="3">
    <location>
        <position position="592"/>
    </location>
    <ligand>
        <name>Mg(2+)</name>
        <dbReference type="ChEBI" id="CHEBI:18420"/>
    </ligand>
</feature>
<feature type="binding site" evidence="3">
    <location>
        <position position="769"/>
    </location>
    <ligand>
        <name>Mg(2+)</name>
        <dbReference type="ChEBI" id="CHEBI:18420"/>
    </ligand>
</feature>
<dbReference type="Proteomes" id="UP000310066">
    <property type="component" value="Unassembled WGS sequence"/>
</dbReference>
<evidence type="ECO:0000256" key="6">
    <source>
        <dbReference type="SAM" id="MobiDB-lite"/>
    </source>
</evidence>
<dbReference type="EC" id="3.1.3.1" evidence="1"/>
<feature type="region of interest" description="Disordered" evidence="6">
    <location>
        <begin position="1000"/>
        <end position="1043"/>
    </location>
</feature>
<feature type="compositionally biased region" description="Basic and acidic residues" evidence="6">
    <location>
        <begin position="1026"/>
        <end position="1043"/>
    </location>
</feature>
<dbReference type="InterPro" id="IPR017850">
    <property type="entry name" value="Alkaline_phosphatase_core_sf"/>
</dbReference>
<dbReference type="EMBL" id="NAJP01000012">
    <property type="protein sequence ID" value="TKA45318.1"/>
    <property type="molecule type" value="Genomic_DNA"/>
</dbReference>
<name>A0A4U0V8X0_9PEZI</name>
<keyword evidence="3" id="KW-0460">Magnesium</keyword>
<evidence type="ECO:0000256" key="2">
    <source>
        <dbReference type="PIRSR" id="PIRSR601952-1"/>
    </source>
</evidence>
<comment type="similarity">
    <text evidence="4">Belongs to the alkaline phosphatase family.</text>
</comment>
<sequence>MTETRHVLRIRRTDSDGEHILVQVIPSGNKALDLKLVASENEHVYPATITESKVKALQASNYSGDLDEWKTILRYILLRHQPATPLPDALQGLEMVAALSGTMITITLRKNIGGIHQRLGSIKLEQNDAEAIDFFDWAGTAVSSSDGLRDQLDTLQASAELQREQVARLNRQLDDLVKAKKEHEDELLQKFAALLNAKKLKIRDQQRLLAGAKVDPKIAAAVSGSHNGTGDHREAGDSRNAKRKAERASAEPDGASEDDVIAEEGSIGHDDLIREQETPLQTEDDATEGDDDDDETGFDAAPSSPRTVGRGVNSKNKAIEATISFALVFGQAVGGLEVALAKYVQQDFLAGQFFDIRVEVHAPVNGSEATNGVPDKNFALTIGKVGGAAQPAAKFFGVTEPKLEAGVDYLQFTWYEDLFAKDANKPDLVNVASKAYRRVALYEPGEYEAVLSYNGTNTTAYWLVRDIAEVRKTKNVLLFIGDGMTTNMITAARLIAHKQINGRYQSTMAMDKFPVLGHQMTHSLDSFITDSANSATALYTGHKSSVNALGVYADSSKDPFDDPKVETIAEIFHRIWSGHVGIVSTAFIADATPAALTAHTRDRDQYGAVIDSYLHGIVNYTWTPWNGPDVLFVRCAPSQVSYLVLTSNQGGGAEQFCLPKLGGGPTYMGLDYYKVFGDAGYKVVYNNTELQAASSSERLLGIFSVSNMAKWLDRNVYTKNLLNQKNSPVCDGTDAVDQPGLKEMTIKAIDVLNTRATANGSNGWFIMSEAASIDKQMHTLDYDRALGELLELDDTVKASIAHLTSLGVLNETLIVITADHGHGFDVFGNADTQYLNAQKNDRSKRNAIGTYQNSGESQYINTGNLRYTDSFFPSNWDPRYTLAQGLGAHPDERENYQDGPRLPATNITGFPATDYFVNPADNPTGFISNGTLPTNAAQGVHSLTDVPVFAMGPCQETFGGVYNSIDVFFHIAGCLGLSRPNGPDAGSNSTVGAGGAGDGYGGHYAGPGNWDKPHNGVPGYQQYGEDAPKDWGPLRESGDEMAD</sequence>
<dbReference type="Gene3D" id="3.40.720.10">
    <property type="entry name" value="Alkaline Phosphatase, subunit A"/>
    <property type="match status" value="1"/>
</dbReference>
<feature type="compositionally biased region" description="Acidic residues" evidence="6">
    <location>
        <begin position="282"/>
        <end position="297"/>
    </location>
</feature>
<evidence type="ECO:0000313" key="7">
    <source>
        <dbReference type="EMBL" id="TKA45318.1"/>
    </source>
</evidence>
<feature type="compositionally biased region" description="Basic and acidic residues" evidence="6">
    <location>
        <begin position="229"/>
        <end position="240"/>
    </location>
</feature>
<dbReference type="Gene3D" id="1.20.5.370">
    <property type="match status" value="1"/>
</dbReference>
<evidence type="ECO:0000256" key="4">
    <source>
        <dbReference type="RuleBase" id="RU003946"/>
    </source>
</evidence>
<dbReference type="CDD" id="cd16012">
    <property type="entry name" value="ALP"/>
    <property type="match status" value="1"/>
</dbReference>
<gene>
    <name evidence="7" type="ORF">B0A54_04414</name>
</gene>
<dbReference type="InterPro" id="IPR001952">
    <property type="entry name" value="Alkaline_phosphatase"/>
</dbReference>
<keyword evidence="3" id="KW-0862">Zinc</keyword>
<comment type="cofactor">
    <cofactor evidence="3">
        <name>Zn(2+)</name>
        <dbReference type="ChEBI" id="CHEBI:29105"/>
    </cofactor>
    <text evidence="3">Binds 2 Zn(2+) ions.</text>
</comment>
<feature type="coiled-coil region" evidence="5">
    <location>
        <begin position="145"/>
        <end position="186"/>
    </location>
</feature>
<protein>
    <recommendedName>
        <fullName evidence="1">alkaline phosphatase</fullName>
        <ecNumber evidence="1">3.1.3.1</ecNumber>
    </recommendedName>
</protein>
<comment type="caution">
    <text evidence="7">The sequence shown here is derived from an EMBL/GenBank/DDBJ whole genome shotgun (WGS) entry which is preliminary data.</text>
</comment>
<keyword evidence="5" id="KW-0175">Coiled coil</keyword>
<feature type="binding site" evidence="3">
    <location>
        <position position="778"/>
    </location>
    <ligand>
        <name>Zn(2+)</name>
        <dbReference type="ChEBI" id="CHEBI:29105"/>
        <label>2</label>
    </ligand>
</feature>
<proteinExistence type="inferred from homology"/>
<feature type="binding site" evidence="3">
    <location>
        <position position="482"/>
    </location>
    <ligand>
        <name>Mg(2+)</name>
        <dbReference type="ChEBI" id="CHEBI:18420"/>
    </ligand>
</feature>
<dbReference type="GO" id="GO:0046872">
    <property type="term" value="F:metal ion binding"/>
    <property type="evidence" value="ECO:0007669"/>
    <property type="project" value="UniProtKB-KW"/>
</dbReference>
<keyword evidence="3" id="KW-0479">Metal-binding</keyword>
<dbReference type="Pfam" id="PF00245">
    <property type="entry name" value="Alk_phosphatase"/>
    <property type="match status" value="1"/>
</dbReference>
<dbReference type="PANTHER" id="PTHR11596">
    <property type="entry name" value="ALKALINE PHOSPHATASE"/>
    <property type="match status" value="1"/>
</dbReference>
<dbReference type="STRING" id="329885.A0A4U0V8X0"/>
<feature type="compositionally biased region" description="Basic and acidic residues" evidence="6">
    <location>
        <begin position="266"/>
        <end position="277"/>
    </location>
</feature>
<evidence type="ECO:0000256" key="3">
    <source>
        <dbReference type="PIRSR" id="PIRSR601952-2"/>
    </source>
</evidence>
<dbReference type="PRINTS" id="PR00113">
    <property type="entry name" value="ALKPHPHTASE"/>
</dbReference>
<feature type="binding site" evidence="3">
    <location>
        <position position="820"/>
    </location>
    <ligand>
        <name>Zn(2+)</name>
        <dbReference type="ChEBI" id="CHEBI:29105"/>
        <label>2</label>
    </ligand>
</feature>
<evidence type="ECO:0000256" key="5">
    <source>
        <dbReference type="SAM" id="Coils"/>
    </source>
</evidence>
<dbReference type="InterPro" id="IPR014751">
    <property type="entry name" value="XRCC4-like_C"/>
</dbReference>
<feature type="binding site" evidence="3">
    <location>
        <position position="590"/>
    </location>
    <ligand>
        <name>Mg(2+)</name>
        <dbReference type="ChEBI" id="CHEBI:18420"/>
    </ligand>
</feature>
<reference evidence="7 8" key="1">
    <citation type="submission" date="2017-03" db="EMBL/GenBank/DDBJ databases">
        <title>Genomes of endolithic fungi from Antarctica.</title>
        <authorList>
            <person name="Coleine C."/>
            <person name="Masonjones S."/>
            <person name="Stajich J.E."/>
        </authorList>
    </citation>
    <scope>NUCLEOTIDE SEQUENCE [LARGE SCALE GENOMIC DNA]</scope>
    <source>
        <strain evidence="7 8">CCFEE 5311</strain>
    </source>
</reference>
<evidence type="ECO:0000313" key="8">
    <source>
        <dbReference type="Proteomes" id="UP000310066"/>
    </source>
</evidence>
<dbReference type="SUPFAM" id="SSF58022">
    <property type="entry name" value="XRCC4, C-terminal oligomerization domain"/>
    <property type="match status" value="1"/>
</dbReference>
<dbReference type="AlphaFoldDB" id="A0A4U0V8X0"/>
<feature type="binding site" evidence="3">
    <location>
        <position position="941"/>
    </location>
    <ligand>
        <name>Zn(2+)</name>
        <dbReference type="ChEBI" id="CHEBI:29105"/>
        <label>2</label>
    </ligand>
</feature>
<accession>A0A4U0V8X0</accession>
<dbReference type="OrthoDB" id="5818554at2759"/>
<organism evidence="7 8">
    <name type="scientific">Friedmanniomyces endolithicus</name>
    <dbReference type="NCBI Taxonomy" id="329885"/>
    <lineage>
        <taxon>Eukaryota</taxon>
        <taxon>Fungi</taxon>
        <taxon>Dikarya</taxon>
        <taxon>Ascomycota</taxon>
        <taxon>Pezizomycotina</taxon>
        <taxon>Dothideomycetes</taxon>
        <taxon>Dothideomycetidae</taxon>
        <taxon>Mycosphaerellales</taxon>
        <taxon>Teratosphaeriaceae</taxon>
        <taxon>Friedmanniomyces</taxon>
    </lineage>
</organism>
<feature type="binding site" evidence="3">
    <location>
        <position position="774"/>
    </location>
    <ligand>
        <name>Zn(2+)</name>
        <dbReference type="ChEBI" id="CHEBI:29105"/>
        <label>2</label>
    </ligand>
</feature>
<feature type="binding site" evidence="3">
    <location>
        <position position="819"/>
    </location>
    <ligand>
        <name>Zn(2+)</name>
        <dbReference type="ChEBI" id="CHEBI:29105"/>
        <label>2</label>
    </ligand>
</feature>
<dbReference type="SMART" id="SM00098">
    <property type="entry name" value="alkPPc"/>
    <property type="match status" value="1"/>
</dbReference>
<comment type="cofactor">
    <cofactor evidence="3">
        <name>Mg(2+)</name>
        <dbReference type="ChEBI" id="CHEBI:18420"/>
    </cofactor>
    <text evidence="3">Binds 1 Mg(2+) ion.</text>
</comment>
<feature type="binding site" evidence="3">
    <location>
        <position position="482"/>
    </location>
    <ligand>
        <name>Zn(2+)</name>
        <dbReference type="ChEBI" id="CHEBI:29105"/>
        <label>2</label>
    </ligand>
</feature>